<dbReference type="GO" id="GO:0009898">
    <property type="term" value="C:cytoplasmic side of plasma membrane"/>
    <property type="evidence" value="ECO:0007669"/>
    <property type="project" value="TreeGrafter"/>
</dbReference>
<dbReference type="GO" id="GO:0051782">
    <property type="term" value="P:negative regulation of cell division"/>
    <property type="evidence" value="ECO:0007669"/>
    <property type="project" value="TreeGrafter"/>
</dbReference>
<sequence length="261" mass="29401">MEFNCKGRDSMKTVAVYGLTAGTGKTSVAKEMAGFIHQFGQKTLLVDLDLNKGNITDKLGLNESPNIGSWLIEIIKKMNTSPCWEITYKPEEIQPFIQQHNSGLHVLASNTKKNLDHSPFLLSSLEIIIRSLLKSAFDVVVFDTNSEVRDYTIELILRVDKVLLVVEPFGFSLQNAEMFLRLLVDEGISMDRFGLVFNRFPTFAEDDPQEISRSLGIPLCGVLPNYPNLSEKKNQTKILTTKKSSRFSQELRQVLGKVWGD</sequence>
<dbReference type="InterPro" id="IPR025669">
    <property type="entry name" value="AAA_dom"/>
</dbReference>
<dbReference type="EMBL" id="FOYM01000026">
    <property type="protein sequence ID" value="SFR12769.1"/>
    <property type="molecule type" value="Genomic_DNA"/>
</dbReference>
<dbReference type="STRING" id="39060.SAMN05660706_1264"/>
<keyword evidence="3" id="KW-1185">Reference proteome</keyword>
<dbReference type="PANTHER" id="PTHR43384">
    <property type="entry name" value="SEPTUM SITE-DETERMINING PROTEIN MIND HOMOLOG, CHLOROPLASTIC-RELATED"/>
    <property type="match status" value="1"/>
</dbReference>
<evidence type="ECO:0000259" key="1">
    <source>
        <dbReference type="Pfam" id="PF13614"/>
    </source>
</evidence>
<dbReference type="Proteomes" id="UP000199584">
    <property type="component" value="Unassembled WGS sequence"/>
</dbReference>
<name>A0A1I6E4S5_9FIRM</name>
<organism evidence="2 3">
    <name type="scientific">Desulfoscipio geothermicus DSM 3669</name>
    <dbReference type="NCBI Taxonomy" id="1121426"/>
    <lineage>
        <taxon>Bacteria</taxon>
        <taxon>Bacillati</taxon>
        <taxon>Bacillota</taxon>
        <taxon>Clostridia</taxon>
        <taxon>Eubacteriales</taxon>
        <taxon>Desulfallaceae</taxon>
        <taxon>Desulfoscipio</taxon>
    </lineage>
</organism>
<dbReference type="GO" id="GO:0005524">
    <property type="term" value="F:ATP binding"/>
    <property type="evidence" value="ECO:0007669"/>
    <property type="project" value="TreeGrafter"/>
</dbReference>
<dbReference type="InterPro" id="IPR027417">
    <property type="entry name" value="P-loop_NTPase"/>
</dbReference>
<protein>
    <submittedName>
        <fullName evidence="2">CobQ/CobB/MinD/ParA nucleotide binding domain-containing protein</fullName>
    </submittedName>
</protein>
<dbReference type="GO" id="GO:0005829">
    <property type="term" value="C:cytosol"/>
    <property type="evidence" value="ECO:0007669"/>
    <property type="project" value="TreeGrafter"/>
</dbReference>
<evidence type="ECO:0000313" key="3">
    <source>
        <dbReference type="Proteomes" id="UP000199584"/>
    </source>
</evidence>
<gene>
    <name evidence="2" type="ORF">SAMN05660706_1264</name>
</gene>
<dbReference type="PANTHER" id="PTHR43384:SF13">
    <property type="entry name" value="SLR0110 PROTEIN"/>
    <property type="match status" value="1"/>
</dbReference>
<dbReference type="Pfam" id="PF13614">
    <property type="entry name" value="AAA_31"/>
    <property type="match status" value="1"/>
</dbReference>
<dbReference type="InterPro" id="IPR050625">
    <property type="entry name" value="ParA/MinD_ATPase"/>
</dbReference>
<dbReference type="GO" id="GO:0016887">
    <property type="term" value="F:ATP hydrolysis activity"/>
    <property type="evidence" value="ECO:0007669"/>
    <property type="project" value="TreeGrafter"/>
</dbReference>
<feature type="domain" description="AAA" evidence="1">
    <location>
        <begin position="11"/>
        <end position="181"/>
    </location>
</feature>
<accession>A0A1I6E4S5</accession>
<dbReference type="Gene3D" id="3.40.50.300">
    <property type="entry name" value="P-loop containing nucleotide triphosphate hydrolases"/>
    <property type="match status" value="1"/>
</dbReference>
<dbReference type="SUPFAM" id="SSF52540">
    <property type="entry name" value="P-loop containing nucleoside triphosphate hydrolases"/>
    <property type="match status" value="1"/>
</dbReference>
<evidence type="ECO:0000313" key="2">
    <source>
        <dbReference type="EMBL" id="SFR12769.1"/>
    </source>
</evidence>
<reference evidence="3" key="1">
    <citation type="submission" date="2016-10" db="EMBL/GenBank/DDBJ databases">
        <authorList>
            <person name="Varghese N."/>
            <person name="Submissions S."/>
        </authorList>
    </citation>
    <scope>NUCLEOTIDE SEQUENCE [LARGE SCALE GENOMIC DNA]</scope>
    <source>
        <strain evidence="3">DSM 3669</strain>
    </source>
</reference>
<dbReference type="AlphaFoldDB" id="A0A1I6E4S5"/>
<proteinExistence type="predicted"/>